<feature type="compositionally biased region" description="Pro residues" evidence="1">
    <location>
        <begin position="111"/>
        <end position="122"/>
    </location>
</feature>
<proteinExistence type="predicted"/>
<dbReference type="Proteomes" id="UP001304298">
    <property type="component" value="Unassembled WGS sequence"/>
</dbReference>
<evidence type="ECO:0000313" key="2">
    <source>
        <dbReference type="EMBL" id="MEA5367758.1"/>
    </source>
</evidence>
<organism evidence="2 3">
    <name type="scientific">Amycolatopsis heterodermiae</name>
    <dbReference type="NCBI Taxonomy" id="3110235"/>
    <lineage>
        <taxon>Bacteria</taxon>
        <taxon>Bacillati</taxon>
        <taxon>Actinomycetota</taxon>
        <taxon>Actinomycetes</taxon>
        <taxon>Pseudonocardiales</taxon>
        <taxon>Pseudonocardiaceae</taxon>
        <taxon>Amycolatopsis</taxon>
    </lineage>
</organism>
<dbReference type="EMBL" id="JAYFSI010000027">
    <property type="protein sequence ID" value="MEA5367758.1"/>
    <property type="molecule type" value="Genomic_DNA"/>
</dbReference>
<sequence>MTEQLALGLAARHAGQAANLAAGAKPYRDDRGRVEYAVRTLTNSRAAFTADDVHRLVQHDGFNAEYDRNLVSSVLGVWAQARRIVREDTRVSESRSRHASRNGVWRAAPRDTPPPPLQRQGD</sequence>
<gene>
    <name evidence="2" type="ORF">VA596_50065</name>
</gene>
<feature type="compositionally biased region" description="Basic and acidic residues" evidence="1">
    <location>
        <begin position="87"/>
        <end position="96"/>
    </location>
</feature>
<comment type="caution">
    <text evidence="2">The sequence shown here is derived from an EMBL/GenBank/DDBJ whole genome shotgun (WGS) entry which is preliminary data.</text>
</comment>
<keyword evidence="3" id="KW-1185">Reference proteome</keyword>
<evidence type="ECO:0000313" key="3">
    <source>
        <dbReference type="Proteomes" id="UP001304298"/>
    </source>
</evidence>
<protein>
    <submittedName>
        <fullName evidence="2">Uncharacterized protein</fullName>
    </submittedName>
</protein>
<accession>A0ABU5RNH0</accession>
<name>A0ABU5RNH0_9PSEU</name>
<evidence type="ECO:0000256" key="1">
    <source>
        <dbReference type="SAM" id="MobiDB-lite"/>
    </source>
</evidence>
<feature type="region of interest" description="Disordered" evidence="1">
    <location>
        <begin position="87"/>
        <end position="122"/>
    </location>
</feature>
<reference evidence="2 3" key="1">
    <citation type="submission" date="2023-12" db="EMBL/GenBank/DDBJ databases">
        <title>Amycolatopsis sp. V23-08.</title>
        <authorList>
            <person name="Somphong A."/>
        </authorList>
    </citation>
    <scope>NUCLEOTIDE SEQUENCE [LARGE SCALE GENOMIC DNA]</scope>
    <source>
        <strain evidence="2 3">V23-08</strain>
    </source>
</reference>
<dbReference type="RefSeq" id="WP_323337891.1">
    <property type="nucleotide sequence ID" value="NZ_JAYFSI010000027.1"/>
</dbReference>